<keyword evidence="2" id="KW-1185">Reference proteome</keyword>
<protein>
    <submittedName>
        <fullName evidence="1">Uncharacterized protein</fullName>
    </submittedName>
</protein>
<dbReference type="EMBL" id="JAKGCU010000024">
    <property type="protein sequence ID" value="MCF3940627.1"/>
    <property type="molecule type" value="Genomic_DNA"/>
</dbReference>
<proteinExistence type="predicted"/>
<evidence type="ECO:0000313" key="1">
    <source>
        <dbReference type="EMBL" id="MCF3940627.1"/>
    </source>
</evidence>
<organism evidence="1 2">
    <name type="scientific">Gordonia tangerina</name>
    <dbReference type="NCBI Taxonomy" id="2911060"/>
    <lineage>
        <taxon>Bacteria</taxon>
        <taxon>Bacillati</taxon>
        <taxon>Actinomycetota</taxon>
        <taxon>Actinomycetes</taxon>
        <taxon>Mycobacteriales</taxon>
        <taxon>Gordoniaceae</taxon>
        <taxon>Gordonia</taxon>
    </lineage>
</organism>
<reference evidence="1" key="1">
    <citation type="submission" date="2022-01" db="EMBL/GenBank/DDBJ databases">
        <title>Gordonia xiamenensis sp. nov., isolated from surface seawater in Xiamen.</title>
        <authorList>
            <person name="He Y.F."/>
        </authorList>
    </citation>
    <scope>NUCLEOTIDE SEQUENCE</scope>
    <source>
        <strain evidence="1">GW1C4-4</strain>
    </source>
</reference>
<dbReference type="RefSeq" id="WP_235725372.1">
    <property type="nucleotide sequence ID" value="NZ_JAKGCU010000024.1"/>
</dbReference>
<evidence type="ECO:0000313" key="2">
    <source>
        <dbReference type="Proteomes" id="UP001108089"/>
    </source>
</evidence>
<sequence length="105" mass="11657">MTTATYRRLDDLATPAPGAHYIESGVKVYLMRDPEGLDRWVIDPSTIDGHALDAINDDMPINEECCCEDELNCDRALSRMAAAFLPTGEQVMFMLADALGYTITR</sequence>
<gene>
    <name evidence="1" type="ORF">L1892_19850</name>
</gene>
<accession>A0ABS9DPX5</accession>
<dbReference type="Proteomes" id="UP001108089">
    <property type="component" value="Unassembled WGS sequence"/>
</dbReference>
<comment type="caution">
    <text evidence="1">The sequence shown here is derived from an EMBL/GenBank/DDBJ whole genome shotgun (WGS) entry which is preliminary data.</text>
</comment>
<name>A0ABS9DPX5_9ACTN</name>